<feature type="signal peptide" evidence="1">
    <location>
        <begin position="1"/>
        <end position="17"/>
    </location>
</feature>
<dbReference type="VEuPathDB" id="MicrosporidiaDB:TUBRATIS_21730"/>
<dbReference type="AlphaFoldDB" id="A0A437AJZ3"/>
<keyword evidence="1" id="KW-0732">Signal</keyword>
<dbReference type="Proteomes" id="UP000282876">
    <property type="component" value="Unassembled WGS sequence"/>
</dbReference>
<protein>
    <submittedName>
        <fullName evidence="2">Uncharacterized protein</fullName>
    </submittedName>
</protein>
<proteinExistence type="predicted"/>
<reference evidence="2 3" key="1">
    <citation type="submission" date="2018-10" db="EMBL/GenBank/DDBJ databases">
        <title>Draft genome sequence of the microsporidian Tubulinosema ratisbonensis.</title>
        <authorList>
            <person name="Polonais V."/>
            <person name="Peyretaillade E."/>
            <person name="Niehus S."/>
            <person name="Wawrzyniak I."/>
            <person name="Franchet A."/>
            <person name="Gaspin C."/>
            <person name="Reichstadt M."/>
            <person name="Belser C."/>
            <person name="Labadie K."/>
            <person name="Delbac F."/>
            <person name="Ferrandon D."/>
        </authorList>
    </citation>
    <scope>NUCLEOTIDE SEQUENCE [LARGE SCALE GENOMIC DNA]</scope>
    <source>
        <strain evidence="2 3">Franzen</strain>
    </source>
</reference>
<evidence type="ECO:0000256" key="1">
    <source>
        <dbReference type="SAM" id="SignalP"/>
    </source>
</evidence>
<dbReference type="EMBL" id="RCSS01000548">
    <property type="protein sequence ID" value="RVD91378.1"/>
    <property type="molecule type" value="Genomic_DNA"/>
</dbReference>
<feature type="chain" id="PRO_5019190288" evidence="1">
    <location>
        <begin position="18"/>
        <end position="336"/>
    </location>
</feature>
<name>A0A437AJZ3_9MICR</name>
<organism evidence="2 3">
    <name type="scientific">Tubulinosema ratisbonensis</name>
    <dbReference type="NCBI Taxonomy" id="291195"/>
    <lineage>
        <taxon>Eukaryota</taxon>
        <taxon>Fungi</taxon>
        <taxon>Fungi incertae sedis</taxon>
        <taxon>Microsporidia</taxon>
        <taxon>Tubulinosematoidea</taxon>
        <taxon>Tubulinosematidae</taxon>
        <taxon>Tubulinosema</taxon>
    </lineage>
</organism>
<accession>A0A437AJZ3</accession>
<evidence type="ECO:0000313" key="3">
    <source>
        <dbReference type="Proteomes" id="UP000282876"/>
    </source>
</evidence>
<evidence type="ECO:0000313" key="2">
    <source>
        <dbReference type="EMBL" id="RVD91378.1"/>
    </source>
</evidence>
<comment type="caution">
    <text evidence="2">The sequence shown here is derived from an EMBL/GenBank/DDBJ whole genome shotgun (WGS) entry which is preliminary data.</text>
</comment>
<gene>
    <name evidence="2" type="ORF">TUBRATIS_21730</name>
</gene>
<sequence>MQIIFSLLIKTVFICTSEDFYFPAFPGQIFGTISMQTSVGSLYSLPVTNLQPYQQTLMPVPLQMVYLSYNYPPIPNLPIWQGHINPHGPMTLIYPTHNMIPRRTFSQDMTGYETINPQTLNAHPSLPANSSYLSPTEIKHNNPGIDLCTFKRMIRNITLDTKIFEDPLNIFSPKFKRPIRIFCNIDVFYRKILDFLTKRRTSNDRIKPVFIPPETIVEEIFRQLQNDQVQIGMFFFLYSFISRDFTSHGRCIQIIDDKLVFGRNKESVMNLKTLILELEQWKRLNFKAKTYNEAWDILYEIGNLISLSSTEESRLQYLKGFRSNLYCIMKTIWIDD</sequence>
<keyword evidence="3" id="KW-1185">Reference proteome</keyword>